<dbReference type="EC" id="2.7.11.1" evidence="1"/>
<organism evidence="12 13">
    <name type="scientific">Ensete ventricosum</name>
    <name type="common">Abyssinian banana</name>
    <name type="synonym">Musa ensete</name>
    <dbReference type="NCBI Taxonomy" id="4639"/>
    <lineage>
        <taxon>Eukaryota</taxon>
        <taxon>Viridiplantae</taxon>
        <taxon>Streptophyta</taxon>
        <taxon>Embryophyta</taxon>
        <taxon>Tracheophyta</taxon>
        <taxon>Spermatophyta</taxon>
        <taxon>Magnoliopsida</taxon>
        <taxon>Liliopsida</taxon>
        <taxon>Zingiberales</taxon>
        <taxon>Musaceae</taxon>
        <taxon>Ensete</taxon>
    </lineage>
</organism>
<comment type="caution">
    <text evidence="12">The sequence shown here is derived from an EMBL/GenBank/DDBJ whole genome shotgun (WGS) entry which is preliminary data.</text>
</comment>
<dbReference type="PROSITE" id="PS00108">
    <property type="entry name" value="PROTEIN_KINASE_ST"/>
    <property type="match status" value="1"/>
</dbReference>
<dbReference type="GO" id="GO:0005524">
    <property type="term" value="F:ATP binding"/>
    <property type="evidence" value="ECO:0007669"/>
    <property type="project" value="UniProtKB-UniRule"/>
</dbReference>
<feature type="transmembrane region" description="Helical" evidence="10">
    <location>
        <begin position="207"/>
        <end position="230"/>
    </location>
</feature>
<evidence type="ECO:0000256" key="2">
    <source>
        <dbReference type="ARBA" id="ARBA00022527"/>
    </source>
</evidence>
<dbReference type="InterPro" id="IPR017441">
    <property type="entry name" value="Protein_kinase_ATP_BS"/>
</dbReference>
<protein>
    <recommendedName>
        <fullName evidence="1">non-specific serine/threonine protein kinase</fullName>
        <ecNumber evidence="1">2.7.11.1</ecNumber>
    </recommendedName>
</protein>
<keyword evidence="5" id="KW-0418">Kinase</keyword>
<accession>A0A426XUJ0</accession>
<dbReference type="Pfam" id="PF07714">
    <property type="entry name" value="PK_Tyr_Ser-Thr"/>
    <property type="match status" value="1"/>
</dbReference>
<dbReference type="FunFam" id="3.30.200.20:FF:000039">
    <property type="entry name" value="receptor-like protein kinase FERONIA"/>
    <property type="match status" value="1"/>
</dbReference>
<keyword evidence="10" id="KW-0812">Transmembrane</keyword>
<evidence type="ECO:0000259" key="11">
    <source>
        <dbReference type="PROSITE" id="PS50011"/>
    </source>
</evidence>
<keyword evidence="3" id="KW-0808">Transferase</keyword>
<feature type="domain" description="Protein kinase" evidence="11">
    <location>
        <begin position="264"/>
        <end position="537"/>
    </location>
</feature>
<dbReference type="InterPro" id="IPR008271">
    <property type="entry name" value="Ser/Thr_kinase_AS"/>
</dbReference>
<dbReference type="SMART" id="SM00220">
    <property type="entry name" value="S_TKc"/>
    <property type="match status" value="1"/>
</dbReference>
<dbReference type="Gene3D" id="1.10.510.10">
    <property type="entry name" value="Transferase(Phosphotransferase) domain 1"/>
    <property type="match status" value="2"/>
</dbReference>
<evidence type="ECO:0000256" key="10">
    <source>
        <dbReference type="SAM" id="Phobius"/>
    </source>
</evidence>
<dbReference type="PANTHER" id="PTHR47989:SF62">
    <property type="entry name" value="OS05G0423500 PROTEIN"/>
    <property type="match status" value="1"/>
</dbReference>
<comment type="catalytic activity">
    <reaction evidence="7">
        <text>L-threonyl-[protein] + ATP = O-phospho-L-threonyl-[protein] + ADP + H(+)</text>
        <dbReference type="Rhea" id="RHEA:46608"/>
        <dbReference type="Rhea" id="RHEA-COMP:11060"/>
        <dbReference type="Rhea" id="RHEA-COMP:11605"/>
        <dbReference type="ChEBI" id="CHEBI:15378"/>
        <dbReference type="ChEBI" id="CHEBI:30013"/>
        <dbReference type="ChEBI" id="CHEBI:30616"/>
        <dbReference type="ChEBI" id="CHEBI:61977"/>
        <dbReference type="ChEBI" id="CHEBI:456216"/>
        <dbReference type="EC" id="2.7.11.1"/>
    </reaction>
</comment>
<dbReference type="SUPFAM" id="SSF56112">
    <property type="entry name" value="Protein kinase-like (PK-like)"/>
    <property type="match status" value="1"/>
</dbReference>
<evidence type="ECO:0000256" key="4">
    <source>
        <dbReference type="ARBA" id="ARBA00022741"/>
    </source>
</evidence>
<dbReference type="InterPro" id="IPR011009">
    <property type="entry name" value="Kinase-like_dom_sf"/>
</dbReference>
<proteinExistence type="predicted"/>
<dbReference type="PROSITE" id="PS00107">
    <property type="entry name" value="PROTEIN_KINASE_ATP"/>
    <property type="match status" value="1"/>
</dbReference>
<dbReference type="PROSITE" id="PS50011">
    <property type="entry name" value="PROTEIN_KINASE_DOM"/>
    <property type="match status" value="1"/>
</dbReference>
<dbReference type="AlphaFoldDB" id="A0A426XUJ0"/>
<keyword evidence="10" id="KW-0472">Membrane</keyword>
<keyword evidence="2" id="KW-0723">Serine/threonine-protein kinase</keyword>
<dbReference type="Gene3D" id="3.30.200.20">
    <property type="entry name" value="Phosphorylase Kinase, domain 1"/>
    <property type="match status" value="1"/>
</dbReference>
<evidence type="ECO:0000256" key="6">
    <source>
        <dbReference type="ARBA" id="ARBA00022840"/>
    </source>
</evidence>
<evidence type="ECO:0000256" key="7">
    <source>
        <dbReference type="ARBA" id="ARBA00047899"/>
    </source>
</evidence>
<evidence type="ECO:0000256" key="9">
    <source>
        <dbReference type="PROSITE-ProRule" id="PRU10141"/>
    </source>
</evidence>
<dbReference type="InterPro" id="IPR001245">
    <property type="entry name" value="Ser-Thr/Tyr_kinase_cat_dom"/>
</dbReference>
<evidence type="ECO:0000256" key="1">
    <source>
        <dbReference type="ARBA" id="ARBA00012513"/>
    </source>
</evidence>
<dbReference type="EMBL" id="AMZH03017339">
    <property type="protein sequence ID" value="RRT43135.1"/>
    <property type="molecule type" value="Genomic_DNA"/>
</dbReference>
<name>A0A426XUJ0_ENSVE</name>
<dbReference type="InterPro" id="IPR000719">
    <property type="entry name" value="Prot_kinase_dom"/>
</dbReference>
<dbReference type="PANTHER" id="PTHR47989">
    <property type="entry name" value="OS01G0750732 PROTEIN"/>
    <property type="match status" value="1"/>
</dbReference>
<sequence>MPLPRLRFLPTTTTPYCERADVKKLKLHLPPPGACRPNWISDVCRLVGNPVCSNVQLRETEYCHERQDSGSDSPIADCLHPYEGPIICRAPSFSDISHNLAPMANRIASMLNGTPVSFSLQNYFFDGSAYLQVQLTICPWSANYFTRREVLLWFDLSSQNLGLSEIYGPCYFDPWHYSFRRNGIEFLLSNNSSRTLRTWFQQYHRSMVLVVYLLLQVLFFFVTIAVLRILASWGSAGGDAGDAPQLKLARCFSLEELSKCTDDFSEDHEIGSGGYGKVYKATLQDGRTVAIKRSQKGSKQGGVEFKTEIEMLSRVHHKNLVDLIGFCFEKGERMLVYEYISNGTLTENLSGRRRTQLDWKRRLHIALDAAKGLAYLHELAKPPIIHRDVKSSNILLDDDLAAKVADFGLSMLVDDSDLGHVSTSVKGTMKEHCGLKQMIDPSILNDGCIVGFRKFAELALRCVQDASDDRPTMNEIVKEIEALLKDDKLKKKESSASSSSSSSNDAELRQTYDELLLLSREVNSDGVRRSDRYLFSD</sequence>
<reference evidence="12 13" key="1">
    <citation type="journal article" date="2014" name="Agronomy (Basel)">
        <title>A Draft Genome Sequence for Ensete ventricosum, the Drought-Tolerant Tree Against Hunger.</title>
        <authorList>
            <person name="Harrison J."/>
            <person name="Moore K.A."/>
            <person name="Paszkiewicz K."/>
            <person name="Jones T."/>
            <person name="Grant M."/>
            <person name="Ambacheew D."/>
            <person name="Muzemil S."/>
            <person name="Studholme D.J."/>
        </authorList>
    </citation>
    <scope>NUCLEOTIDE SEQUENCE [LARGE SCALE GENOMIC DNA]</scope>
</reference>
<evidence type="ECO:0000256" key="3">
    <source>
        <dbReference type="ARBA" id="ARBA00022679"/>
    </source>
</evidence>
<feature type="binding site" evidence="9">
    <location>
        <position position="292"/>
    </location>
    <ligand>
        <name>ATP</name>
        <dbReference type="ChEBI" id="CHEBI:30616"/>
    </ligand>
</feature>
<dbReference type="Proteomes" id="UP000287651">
    <property type="component" value="Unassembled WGS sequence"/>
</dbReference>
<keyword evidence="6 9" id="KW-0067">ATP-binding</keyword>
<gene>
    <name evidence="12" type="ORF">B296_00020666</name>
</gene>
<keyword evidence="10" id="KW-1133">Transmembrane helix</keyword>
<evidence type="ECO:0000313" key="13">
    <source>
        <dbReference type="Proteomes" id="UP000287651"/>
    </source>
</evidence>
<dbReference type="GO" id="GO:0004674">
    <property type="term" value="F:protein serine/threonine kinase activity"/>
    <property type="evidence" value="ECO:0007669"/>
    <property type="project" value="UniProtKB-KW"/>
</dbReference>
<evidence type="ECO:0000313" key="12">
    <source>
        <dbReference type="EMBL" id="RRT43135.1"/>
    </source>
</evidence>
<keyword evidence="4 9" id="KW-0547">Nucleotide-binding</keyword>
<dbReference type="FunFam" id="1.10.510.10:FF:001023">
    <property type="entry name" value="Os07g0541700 protein"/>
    <property type="match status" value="1"/>
</dbReference>
<comment type="catalytic activity">
    <reaction evidence="8">
        <text>L-seryl-[protein] + ATP = O-phospho-L-seryl-[protein] + ADP + H(+)</text>
        <dbReference type="Rhea" id="RHEA:17989"/>
        <dbReference type="Rhea" id="RHEA-COMP:9863"/>
        <dbReference type="Rhea" id="RHEA-COMP:11604"/>
        <dbReference type="ChEBI" id="CHEBI:15378"/>
        <dbReference type="ChEBI" id="CHEBI:29999"/>
        <dbReference type="ChEBI" id="CHEBI:30616"/>
        <dbReference type="ChEBI" id="CHEBI:83421"/>
        <dbReference type="ChEBI" id="CHEBI:456216"/>
        <dbReference type="EC" id="2.7.11.1"/>
    </reaction>
</comment>
<evidence type="ECO:0000256" key="5">
    <source>
        <dbReference type="ARBA" id="ARBA00022777"/>
    </source>
</evidence>
<evidence type="ECO:0000256" key="8">
    <source>
        <dbReference type="ARBA" id="ARBA00048679"/>
    </source>
</evidence>